<accession>A0A3N1D8M2</accession>
<dbReference type="EMBL" id="RJKE01000001">
    <property type="protein sequence ID" value="ROO89893.1"/>
    <property type="molecule type" value="Genomic_DNA"/>
</dbReference>
<protein>
    <submittedName>
        <fullName evidence="1">Uncharacterized protein</fullName>
    </submittedName>
</protein>
<keyword evidence="2" id="KW-1185">Reference proteome</keyword>
<dbReference type="AlphaFoldDB" id="A0A3N1D8M2"/>
<evidence type="ECO:0000313" key="1">
    <source>
        <dbReference type="EMBL" id="ROO89893.1"/>
    </source>
</evidence>
<reference evidence="1 2" key="1">
    <citation type="submission" date="2018-11" db="EMBL/GenBank/DDBJ databases">
        <title>Sequencing the genomes of 1000 actinobacteria strains.</title>
        <authorList>
            <person name="Klenk H.-P."/>
        </authorList>
    </citation>
    <scope>NUCLEOTIDE SEQUENCE [LARGE SCALE GENOMIC DNA]</scope>
    <source>
        <strain evidence="1 2">DSM 44254</strain>
    </source>
</reference>
<evidence type="ECO:0000313" key="2">
    <source>
        <dbReference type="Proteomes" id="UP000272400"/>
    </source>
</evidence>
<gene>
    <name evidence="1" type="ORF">EDD29_7603</name>
</gene>
<comment type="caution">
    <text evidence="1">The sequence shown here is derived from an EMBL/GenBank/DDBJ whole genome shotgun (WGS) entry which is preliminary data.</text>
</comment>
<sequence>MKRDPILPHGMCRMKDATHGNKLITEETL</sequence>
<dbReference type="Proteomes" id="UP000272400">
    <property type="component" value="Unassembled WGS sequence"/>
</dbReference>
<organism evidence="1 2">
    <name type="scientific">Actinocorallia herbida</name>
    <dbReference type="NCBI Taxonomy" id="58109"/>
    <lineage>
        <taxon>Bacteria</taxon>
        <taxon>Bacillati</taxon>
        <taxon>Actinomycetota</taxon>
        <taxon>Actinomycetes</taxon>
        <taxon>Streptosporangiales</taxon>
        <taxon>Thermomonosporaceae</taxon>
        <taxon>Actinocorallia</taxon>
    </lineage>
</organism>
<proteinExistence type="predicted"/>
<name>A0A3N1D8M2_9ACTN</name>